<reference evidence="1 2" key="1">
    <citation type="journal article" date="2023" name="Int. J. Syst. Evol. Microbiol.">
        <title>Streptococcus sciuri sp. nov., Staphylococcus marylandisciuri sp. nov. and Staphylococcus americanisciuri sp. nov., isolated from faeces of eastern grey squirrel (Sciurus carolinensis).</title>
        <authorList>
            <person name="Volokhov D.V."/>
            <person name="Zagorodnyaya T.A."/>
            <person name="Furtak V.A."/>
            <person name="Nattanmai G."/>
            <person name="Randall L."/>
            <person name="Jose S."/>
            <person name="Gao Y."/>
            <person name="Eisenberg T."/>
            <person name="Delmonte P."/>
            <person name="Blom J."/>
            <person name="Mitchell K.K."/>
        </authorList>
    </citation>
    <scope>NUCLEOTIDE SEQUENCE [LARGE SCALE GENOMIC DNA]</scope>
    <source>
        <strain evidence="1 2">SQ9-PEA</strain>
    </source>
</reference>
<organism evidence="1 2">
    <name type="scientific">Streptococcus sciuri</name>
    <dbReference type="NCBI Taxonomy" id="2973939"/>
    <lineage>
        <taxon>Bacteria</taxon>
        <taxon>Bacillati</taxon>
        <taxon>Bacillota</taxon>
        <taxon>Bacilli</taxon>
        <taxon>Lactobacillales</taxon>
        <taxon>Streptococcaceae</taxon>
        <taxon>Streptococcus</taxon>
    </lineage>
</organism>
<name>A0ABT2F788_9STRE</name>
<dbReference type="EMBL" id="JANUXX010000005">
    <property type="protein sequence ID" value="MCS4488356.1"/>
    <property type="molecule type" value="Genomic_DNA"/>
</dbReference>
<keyword evidence="2" id="KW-1185">Reference proteome</keyword>
<evidence type="ECO:0000313" key="1">
    <source>
        <dbReference type="EMBL" id="MCS4488356.1"/>
    </source>
</evidence>
<accession>A0ABT2F788</accession>
<dbReference type="Proteomes" id="UP001206548">
    <property type="component" value="Unassembled WGS sequence"/>
</dbReference>
<sequence length="47" mass="5417">MVKNIDTIKTTLKKIQDSYDDITSVKETLESKENHDLETASINYKNT</sequence>
<protein>
    <submittedName>
        <fullName evidence="1">Uncharacterized protein</fullName>
    </submittedName>
</protein>
<dbReference type="RefSeq" id="WP_259138428.1">
    <property type="nucleotide sequence ID" value="NZ_JANUXX010000005.1"/>
</dbReference>
<comment type="caution">
    <text evidence="1">The sequence shown here is derived from an EMBL/GenBank/DDBJ whole genome shotgun (WGS) entry which is preliminary data.</text>
</comment>
<gene>
    <name evidence="1" type="ORF">NXS10_05220</name>
</gene>
<proteinExistence type="predicted"/>
<evidence type="ECO:0000313" key="2">
    <source>
        <dbReference type="Proteomes" id="UP001206548"/>
    </source>
</evidence>
<dbReference type="SUPFAM" id="SSF160704">
    <property type="entry name" value="YehR-like"/>
    <property type="match status" value="1"/>
</dbReference>
<dbReference type="InterPro" id="IPR036699">
    <property type="entry name" value="YehR-like_sf"/>
</dbReference>